<reference evidence="3 4" key="1">
    <citation type="submission" date="2016-07" db="EMBL/GenBank/DDBJ databases">
        <title>Genome and transcriptome analysis of iron-reducing fermentative bacteria Anoxybacter fermentans.</title>
        <authorList>
            <person name="Zeng X."/>
            <person name="Shao Z."/>
        </authorList>
    </citation>
    <scope>NUCLEOTIDE SEQUENCE [LARGE SCALE GENOMIC DNA]</scope>
    <source>
        <strain evidence="3 4">DY22613</strain>
    </source>
</reference>
<keyword evidence="4" id="KW-1185">Reference proteome</keyword>
<proteinExistence type="predicted"/>
<dbReference type="AlphaFoldDB" id="A0A3Q9HNR3"/>
<feature type="domain" description="Glycosyltransferase subfamily 4-like N-terminal" evidence="2">
    <location>
        <begin position="15"/>
        <end position="189"/>
    </location>
</feature>
<protein>
    <submittedName>
        <fullName evidence="3">Glycosyl transferase family 1</fullName>
    </submittedName>
</protein>
<dbReference type="GO" id="GO:0016758">
    <property type="term" value="F:hexosyltransferase activity"/>
    <property type="evidence" value="ECO:0007669"/>
    <property type="project" value="TreeGrafter"/>
</dbReference>
<sequence>MHILTFSPEYPPLQVGGLARHVKPLSEALVKEGHKVTVITQMATGALKEEMKNGIEIIRVKHPLVNAPDFASSILQINFEMVQAAGSLILKGRHFDLIHGHDWLVIMAARTLKHQLKVPLIMTIHATEHGRNHGIYNDLQRYINDLEWLSCYEAWRVIVCSNYMKREIQYLFQVPEDKIDIIENGVEPEDFSGDVLEGFRENYAHPDEKMVFFVGRLVQEKGVQVLIESIPEILFHNPQTKFVIAGKGPKMDELKDQATRLGVYDRCYFTGFIDDKTRNNLYRVCDLAVFPSLYEPFGIVALEAMAAKVPVLVTNVGGMAEIVEDGVDGIKVHPGSPHELAQGILRVLKNPELGKKIQENGFKKVKEKYNWPGIAKKTNKVYQRVYDEYLESDWGEEITGINMVNEKVEYRYQTTGK</sequence>
<dbReference type="InterPro" id="IPR050194">
    <property type="entry name" value="Glycosyltransferase_grp1"/>
</dbReference>
<dbReference type="CDD" id="cd03801">
    <property type="entry name" value="GT4_PimA-like"/>
    <property type="match status" value="1"/>
</dbReference>
<feature type="domain" description="Glycosyl transferase family 1" evidence="1">
    <location>
        <begin position="203"/>
        <end position="363"/>
    </location>
</feature>
<dbReference type="OrthoDB" id="9795068at2"/>
<dbReference type="EMBL" id="CP016379">
    <property type="protein sequence ID" value="AZR72250.1"/>
    <property type="molecule type" value="Genomic_DNA"/>
</dbReference>
<dbReference type="Pfam" id="PF00534">
    <property type="entry name" value="Glycos_transf_1"/>
    <property type="match status" value="1"/>
</dbReference>
<evidence type="ECO:0000259" key="1">
    <source>
        <dbReference type="Pfam" id="PF00534"/>
    </source>
</evidence>
<evidence type="ECO:0000259" key="2">
    <source>
        <dbReference type="Pfam" id="PF13439"/>
    </source>
</evidence>
<evidence type="ECO:0000313" key="3">
    <source>
        <dbReference type="EMBL" id="AZR72250.1"/>
    </source>
</evidence>
<dbReference type="Gene3D" id="3.40.50.2000">
    <property type="entry name" value="Glycogen Phosphorylase B"/>
    <property type="match status" value="2"/>
</dbReference>
<dbReference type="Proteomes" id="UP000267250">
    <property type="component" value="Chromosome"/>
</dbReference>
<gene>
    <name evidence="3" type="ORF">BBF96_01860</name>
</gene>
<keyword evidence="3" id="KW-0808">Transferase</keyword>
<dbReference type="InterPro" id="IPR001296">
    <property type="entry name" value="Glyco_trans_1"/>
</dbReference>
<dbReference type="PANTHER" id="PTHR45947">
    <property type="entry name" value="SULFOQUINOVOSYL TRANSFERASE SQD2"/>
    <property type="match status" value="1"/>
</dbReference>
<dbReference type="KEGG" id="aft:BBF96_01860"/>
<evidence type="ECO:0000313" key="4">
    <source>
        <dbReference type="Proteomes" id="UP000267250"/>
    </source>
</evidence>
<dbReference type="SUPFAM" id="SSF53756">
    <property type="entry name" value="UDP-Glycosyltransferase/glycogen phosphorylase"/>
    <property type="match status" value="1"/>
</dbReference>
<dbReference type="RefSeq" id="WP_127015581.1">
    <property type="nucleotide sequence ID" value="NZ_CP016379.1"/>
</dbReference>
<dbReference type="Pfam" id="PF13439">
    <property type="entry name" value="Glyco_transf_4"/>
    <property type="match status" value="1"/>
</dbReference>
<dbReference type="PANTHER" id="PTHR45947:SF3">
    <property type="entry name" value="SULFOQUINOVOSYL TRANSFERASE SQD2"/>
    <property type="match status" value="1"/>
</dbReference>
<organism evidence="3 4">
    <name type="scientific">Anoxybacter fermentans</name>
    <dbReference type="NCBI Taxonomy" id="1323375"/>
    <lineage>
        <taxon>Bacteria</taxon>
        <taxon>Bacillati</taxon>
        <taxon>Bacillota</taxon>
        <taxon>Clostridia</taxon>
        <taxon>Halanaerobiales</taxon>
        <taxon>Anoxybacter</taxon>
    </lineage>
</organism>
<accession>A0A3Q9HNR3</accession>
<dbReference type="InterPro" id="IPR028098">
    <property type="entry name" value="Glyco_trans_4-like_N"/>
</dbReference>
<name>A0A3Q9HNR3_9FIRM</name>